<evidence type="ECO:0000256" key="7">
    <source>
        <dbReference type="ARBA" id="ARBA00022574"/>
    </source>
</evidence>
<dbReference type="PANTHER" id="PTHR44111">
    <property type="entry name" value="ELONGATOR COMPLEX PROTEIN 2"/>
    <property type="match status" value="1"/>
</dbReference>
<keyword evidence="7 11" id="KW-0853">WD repeat</keyword>
<dbReference type="PANTHER" id="PTHR44111:SF1">
    <property type="entry name" value="ELONGATOR COMPLEX PROTEIN 2"/>
    <property type="match status" value="1"/>
</dbReference>
<dbReference type="GO" id="GO:0033588">
    <property type="term" value="C:elongator holoenzyme complex"/>
    <property type="evidence" value="ECO:0007669"/>
    <property type="project" value="InterPro"/>
</dbReference>
<comment type="pathway">
    <text evidence="3">tRNA modification; 5-methoxycarbonylmethyl-2-thiouridine-tRNA biosynthesis.</text>
</comment>
<evidence type="ECO:0000256" key="1">
    <source>
        <dbReference type="ARBA" id="ARBA00004123"/>
    </source>
</evidence>
<dbReference type="Pfam" id="PF00400">
    <property type="entry name" value="WD40"/>
    <property type="match status" value="7"/>
</dbReference>
<dbReference type="PROSITE" id="PS50082">
    <property type="entry name" value="WD_REPEATS_2"/>
    <property type="match status" value="3"/>
</dbReference>
<evidence type="ECO:0000313" key="12">
    <source>
        <dbReference type="EMBL" id="VVC98614.1"/>
    </source>
</evidence>
<proteinExistence type="inferred from homology"/>
<evidence type="ECO:0000256" key="10">
    <source>
        <dbReference type="ARBA" id="ARBA00023242"/>
    </source>
</evidence>
<dbReference type="Proteomes" id="UP000324832">
    <property type="component" value="Unassembled WGS sequence"/>
</dbReference>
<keyword evidence="8" id="KW-0819">tRNA processing</keyword>
<comment type="similarity">
    <text evidence="4">Belongs to the WD repeat ELP2 family.</text>
</comment>
<dbReference type="GO" id="GO:0005737">
    <property type="term" value="C:cytoplasm"/>
    <property type="evidence" value="ECO:0007669"/>
    <property type="project" value="UniProtKB-SubCell"/>
</dbReference>
<reference evidence="12 13" key="1">
    <citation type="submission" date="2017-07" db="EMBL/GenBank/DDBJ databases">
        <authorList>
            <person name="Talla V."/>
            <person name="Backstrom N."/>
        </authorList>
    </citation>
    <scope>NUCLEOTIDE SEQUENCE [LARGE SCALE GENOMIC DNA]</scope>
</reference>
<evidence type="ECO:0000313" key="13">
    <source>
        <dbReference type="Proteomes" id="UP000324832"/>
    </source>
</evidence>
<evidence type="ECO:0000256" key="3">
    <source>
        <dbReference type="ARBA" id="ARBA00005043"/>
    </source>
</evidence>
<evidence type="ECO:0000256" key="9">
    <source>
        <dbReference type="ARBA" id="ARBA00022737"/>
    </source>
</evidence>
<dbReference type="InterPro" id="IPR001680">
    <property type="entry name" value="WD40_rpt"/>
</dbReference>
<dbReference type="PRINTS" id="PR00320">
    <property type="entry name" value="GPROTEINBRPT"/>
</dbReference>
<dbReference type="EMBL" id="FZQP02003667">
    <property type="protein sequence ID" value="VVC98614.1"/>
    <property type="molecule type" value="Genomic_DNA"/>
</dbReference>
<sequence>MKTSVRQVYTSVACNRTPEILDWNKEGFMCFGASNSVVIYDTNVKGKDPLIVLCQHQSRVNNVKWLRKPDGSSTELVSASADKTAVVWSLKDGAWRATSNLLGHQDSVTTVYGIYTGDDELTVFTGSIDSTVKVWTRCNDTMLLKQTISLNSGLCLTIHAQILPAVKKPLLFLALDDNKIHVFALNSDYHRVDTLVGHEDWVRGVDSYIEDKAVLLASASQDTYIRLWRIQEYYDEPSGSGIRMEDKTFVAYGVLWSVKLDAVLAGHEGWVYGVHWDCINEIGNKQKRQQLLSSSLDKTIIIWQQENTGAWVETVRVGEVGGNGLGFYGSKFGPNAFVGHGYNGSLHMWKYDKETGKYEPSVVVGGHFGGVEAVCWEPSGQYLLSVSQDQTARVHAPWKRPDGLSNKAVFTGDDLTQRDDDNDGYFVPVQLHVQKLYGHGYEVFCVDLAFSPNSRFLLSVSRDRKWSLFIRKSNTENRFELAAYTDKTNGIHARIIWCCAWISDSKKFLTGSRDDTSVTSLAATAHSNRVIIAVGLDTGLINLYHLGHEWTLLLQMDHSSAHHMTVKRLAFRPRESDDEEVLLASGGADGFVRIHRLRAA</sequence>
<feature type="repeat" description="WD" evidence="11">
    <location>
        <begin position="364"/>
        <end position="394"/>
    </location>
</feature>
<dbReference type="GO" id="GO:0002098">
    <property type="term" value="P:tRNA wobble uridine modification"/>
    <property type="evidence" value="ECO:0007669"/>
    <property type="project" value="InterPro"/>
</dbReference>
<evidence type="ECO:0000256" key="2">
    <source>
        <dbReference type="ARBA" id="ARBA00004496"/>
    </source>
</evidence>
<keyword evidence="10" id="KW-0539">Nucleus</keyword>
<dbReference type="Gene3D" id="2.130.10.10">
    <property type="entry name" value="YVTN repeat-like/Quinoprotein amine dehydrogenase"/>
    <property type="match status" value="6"/>
</dbReference>
<protein>
    <recommendedName>
        <fullName evidence="5">Elongator complex protein 2</fullName>
    </recommendedName>
</protein>
<gene>
    <name evidence="12" type="ORF">LSINAPIS_LOCUS9657</name>
</gene>
<name>A0A5E4QKY4_9NEOP</name>
<organism evidence="12 13">
    <name type="scientific">Leptidea sinapis</name>
    <dbReference type="NCBI Taxonomy" id="189913"/>
    <lineage>
        <taxon>Eukaryota</taxon>
        <taxon>Metazoa</taxon>
        <taxon>Ecdysozoa</taxon>
        <taxon>Arthropoda</taxon>
        <taxon>Hexapoda</taxon>
        <taxon>Insecta</taxon>
        <taxon>Pterygota</taxon>
        <taxon>Neoptera</taxon>
        <taxon>Endopterygota</taxon>
        <taxon>Lepidoptera</taxon>
        <taxon>Glossata</taxon>
        <taxon>Ditrysia</taxon>
        <taxon>Papilionoidea</taxon>
        <taxon>Pieridae</taxon>
        <taxon>Dismorphiinae</taxon>
        <taxon>Leptidea</taxon>
    </lineage>
</organism>
<dbReference type="InterPro" id="IPR015943">
    <property type="entry name" value="WD40/YVTN_repeat-like_dom_sf"/>
</dbReference>
<feature type="repeat" description="WD" evidence="11">
    <location>
        <begin position="195"/>
        <end position="231"/>
    </location>
</feature>
<evidence type="ECO:0000256" key="4">
    <source>
        <dbReference type="ARBA" id="ARBA00005881"/>
    </source>
</evidence>
<evidence type="ECO:0000256" key="8">
    <source>
        <dbReference type="ARBA" id="ARBA00022694"/>
    </source>
</evidence>
<feature type="repeat" description="WD" evidence="11">
    <location>
        <begin position="53"/>
        <end position="98"/>
    </location>
</feature>
<keyword evidence="9" id="KW-0677">Repeat</keyword>
<dbReference type="InterPro" id="IPR020472">
    <property type="entry name" value="WD40_PAC1"/>
</dbReference>
<accession>A0A5E4QKY4</accession>
<keyword evidence="13" id="KW-1185">Reference proteome</keyword>
<dbReference type="GO" id="GO:0005634">
    <property type="term" value="C:nucleus"/>
    <property type="evidence" value="ECO:0007669"/>
    <property type="project" value="UniProtKB-SubCell"/>
</dbReference>
<dbReference type="SMART" id="SM00320">
    <property type="entry name" value="WD40"/>
    <property type="match status" value="8"/>
</dbReference>
<dbReference type="UniPathway" id="UPA00988"/>
<evidence type="ECO:0000256" key="11">
    <source>
        <dbReference type="PROSITE-ProRule" id="PRU00221"/>
    </source>
</evidence>
<evidence type="ECO:0000256" key="5">
    <source>
        <dbReference type="ARBA" id="ARBA00020267"/>
    </source>
</evidence>
<dbReference type="InterPro" id="IPR036322">
    <property type="entry name" value="WD40_repeat_dom_sf"/>
</dbReference>
<comment type="subcellular location">
    <subcellularLocation>
        <location evidence="2">Cytoplasm</location>
    </subcellularLocation>
    <subcellularLocation>
        <location evidence="1">Nucleus</location>
    </subcellularLocation>
</comment>
<dbReference type="SUPFAM" id="SSF50978">
    <property type="entry name" value="WD40 repeat-like"/>
    <property type="match status" value="2"/>
</dbReference>
<evidence type="ECO:0000256" key="6">
    <source>
        <dbReference type="ARBA" id="ARBA00022490"/>
    </source>
</evidence>
<dbReference type="InterPro" id="IPR037289">
    <property type="entry name" value="Elp2"/>
</dbReference>
<keyword evidence="6" id="KW-0963">Cytoplasm</keyword>
<dbReference type="AlphaFoldDB" id="A0A5E4QKY4"/>